<dbReference type="PANTHER" id="PTHR22749:SF6">
    <property type="entry name" value="RIBOFLAVIN KINASE"/>
    <property type="match status" value="1"/>
</dbReference>
<comment type="pathway">
    <text evidence="2">Cofactor biosynthesis; FMN biosynthesis; FMN from riboflavin (ATP route): step 1/1.</text>
</comment>
<dbReference type="Proteomes" id="UP000824078">
    <property type="component" value="Unassembled WGS sequence"/>
</dbReference>
<dbReference type="InterPro" id="IPR002606">
    <property type="entry name" value="Riboflavin_kinase_bac"/>
</dbReference>
<dbReference type="EMBL" id="DVMQ01000003">
    <property type="protein sequence ID" value="HIU23403.1"/>
    <property type="molecule type" value="Genomic_DNA"/>
</dbReference>
<dbReference type="InterPro" id="IPR023468">
    <property type="entry name" value="Riboflavin_kinase"/>
</dbReference>
<dbReference type="GO" id="GO:0008531">
    <property type="term" value="F:riboflavin kinase activity"/>
    <property type="evidence" value="ECO:0007669"/>
    <property type="project" value="UniProtKB-EC"/>
</dbReference>
<dbReference type="InterPro" id="IPR023465">
    <property type="entry name" value="Riboflavin_kinase_dom_sf"/>
</dbReference>
<protein>
    <recommendedName>
        <fullName evidence="6">Bifunctional riboflavin kinase/FMN adenylyltransferase</fullName>
        <ecNumber evidence="4">2.7.1.26</ecNumber>
        <ecNumber evidence="5">2.7.7.2</ecNumber>
    </recommendedName>
</protein>
<evidence type="ECO:0000256" key="11">
    <source>
        <dbReference type="ARBA" id="ARBA00022741"/>
    </source>
</evidence>
<gene>
    <name evidence="19" type="primary">ribF</name>
    <name evidence="19" type="ORF">IAD17_00545</name>
</gene>
<dbReference type="AlphaFoldDB" id="A0A9D1HXE2"/>
<dbReference type="EC" id="2.7.1.26" evidence="4"/>
<dbReference type="SUPFAM" id="SSF52374">
    <property type="entry name" value="Nucleotidylyl transferase"/>
    <property type="match status" value="1"/>
</dbReference>
<dbReference type="Pfam" id="PF01687">
    <property type="entry name" value="Flavokinase"/>
    <property type="match status" value="1"/>
</dbReference>
<evidence type="ECO:0000256" key="16">
    <source>
        <dbReference type="ARBA" id="ARBA00047880"/>
    </source>
</evidence>
<evidence type="ECO:0000256" key="15">
    <source>
        <dbReference type="ARBA" id="ARBA00023268"/>
    </source>
</evidence>
<evidence type="ECO:0000256" key="5">
    <source>
        <dbReference type="ARBA" id="ARBA00012393"/>
    </source>
</evidence>
<dbReference type="InterPro" id="IPR015865">
    <property type="entry name" value="Riboflavin_kinase_bac/euk"/>
</dbReference>
<dbReference type="GO" id="GO:0009231">
    <property type="term" value="P:riboflavin biosynthetic process"/>
    <property type="evidence" value="ECO:0007669"/>
    <property type="project" value="InterPro"/>
</dbReference>
<dbReference type="InterPro" id="IPR014729">
    <property type="entry name" value="Rossmann-like_a/b/a_fold"/>
</dbReference>
<dbReference type="SMART" id="SM00904">
    <property type="entry name" value="Flavokinase"/>
    <property type="match status" value="1"/>
</dbReference>
<dbReference type="Gene3D" id="2.40.30.30">
    <property type="entry name" value="Riboflavin kinase-like"/>
    <property type="match status" value="1"/>
</dbReference>
<reference evidence="19" key="2">
    <citation type="journal article" date="2021" name="PeerJ">
        <title>Extensive microbial diversity within the chicken gut microbiome revealed by metagenomics and culture.</title>
        <authorList>
            <person name="Gilroy R."/>
            <person name="Ravi A."/>
            <person name="Getino M."/>
            <person name="Pursley I."/>
            <person name="Horton D.L."/>
            <person name="Alikhan N.F."/>
            <person name="Baker D."/>
            <person name="Gharbi K."/>
            <person name="Hall N."/>
            <person name="Watson M."/>
            <person name="Adriaenssens E.M."/>
            <person name="Foster-Nyarko E."/>
            <person name="Jarju S."/>
            <person name="Secka A."/>
            <person name="Antonio M."/>
            <person name="Oren A."/>
            <person name="Chaudhuri R.R."/>
            <person name="La Ragione R."/>
            <person name="Hildebrand F."/>
            <person name="Pallen M.J."/>
        </authorList>
    </citation>
    <scope>NUCLEOTIDE SEQUENCE</scope>
    <source>
        <strain evidence="19">ChiHjej12B11-29160</strain>
    </source>
</reference>
<evidence type="ECO:0000256" key="12">
    <source>
        <dbReference type="ARBA" id="ARBA00022777"/>
    </source>
</evidence>
<evidence type="ECO:0000256" key="3">
    <source>
        <dbReference type="ARBA" id="ARBA00010214"/>
    </source>
</evidence>
<keyword evidence="7" id="KW-0285">Flavoprotein</keyword>
<dbReference type="InterPro" id="IPR015864">
    <property type="entry name" value="FAD_synthase"/>
</dbReference>
<evidence type="ECO:0000256" key="14">
    <source>
        <dbReference type="ARBA" id="ARBA00022840"/>
    </source>
</evidence>
<dbReference type="NCBIfam" id="TIGR00083">
    <property type="entry name" value="ribF"/>
    <property type="match status" value="1"/>
</dbReference>
<evidence type="ECO:0000313" key="19">
    <source>
        <dbReference type="EMBL" id="HIU23403.1"/>
    </source>
</evidence>
<dbReference type="PANTHER" id="PTHR22749">
    <property type="entry name" value="RIBOFLAVIN KINASE/FMN ADENYLYLTRANSFERASE"/>
    <property type="match status" value="1"/>
</dbReference>
<dbReference type="Gene3D" id="3.40.50.620">
    <property type="entry name" value="HUPs"/>
    <property type="match status" value="1"/>
</dbReference>
<keyword evidence="10 19" id="KW-0548">Nucleotidyltransferase</keyword>
<organism evidence="19 20">
    <name type="scientific">Candidatus Coprovicinus avistercoris</name>
    <dbReference type="NCBI Taxonomy" id="2840754"/>
    <lineage>
        <taxon>Bacteria</taxon>
        <taxon>Bacillati</taxon>
        <taxon>Actinomycetota</taxon>
        <taxon>Coriobacteriia</taxon>
        <taxon>Coriobacteriales</taxon>
        <taxon>Coriobacteriaceae</taxon>
        <taxon>Coriobacteriaceae incertae sedis</taxon>
        <taxon>Candidatus Coprovicinus</taxon>
    </lineage>
</organism>
<keyword evidence="11" id="KW-0547">Nucleotide-binding</keyword>
<evidence type="ECO:0000256" key="8">
    <source>
        <dbReference type="ARBA" id="ARBA00022643"/>
    </source>
</evidence>
<reference evidence="19" key="1">
    <citation type="submission" date="2020-10" db="EMBL/GenBank/DDBJ databases">
        <authorList>
            <person name="Gilroy R."/>
        </authorList>
    </citation>
    <scope>NUCLEOTIDE SEQUENCE</scope>
    <source>
        <strain evidence="19">ChiHjej12B11-29160</strain>
    </source>
</reference>
<dbReference type="EC" id="2.7.7.2" evidence="5"/>
<evidence type="ECO:0000256" key="17">
    <source>
        <dbReference type="ARBA" id="ARBA00049494"/>
    </source>
</evidence>
<comment type="catalytic activity">
    <reaction evidence="16">
        <text>riboflavin + ATP = FMN + ADP + H(+)</text>
        <dbReference type="Rhea" id="RHEA:14357"/>
        <dbReference type="ChEBI" id="CHEBI:15378"/>
        <dbReference type="ChEBI" id="CHEBI:30616"/>
        <dbReference type="ChEBI" id="CHEBI:57986"/>
        <dbReference type="ChEBI" id="CHEBI:58210"/>
        <dbReference type="ChEBI" id="CHEBI:456216"/>
        <dbReference type="EC" id="2.7.1.26"/>
    </reaction>
</comment>
<dbReference type="SUPFAM" id="SSF82114">
    <property type="entry name" value="Riboflavin kinase-like"/>
    <property type="match status" value="1"/>
</dbReference>
<comment type="pathway">
    <text evidence="1">Cofactor biosynthesis; FAD biosynthesis; FAD from FMN: step 1/1.</text>
</comment>
<dbReference type="Pfam" id="PF06574">
    <property type="entry name" value="FAD_syn"/>
    <property type="match status" value="1"/>
</dbReference>
<comment type="catalytic activity">
    <reaction evidence="17">
        <text>FMN + ATP + H(+) = FAD + diphosphate</text>
        <dbReference type="Rhea" id="RHEA:17237"/>
        <dbReference type="ChEBI" id="CHEBI:15378"/>
        <dbReference type="ChEBI" id="CHEBI:30616"/>
        <dbReference type="ChEBI" id="CHEBI:33019"/>
        <dbReference type="ChEBI" id="CHEBI:57692"/>
        <dbReference type="ChEBI" id="CHEBI:58210"/>
        <dbReference type="EC" id="2.7.7.2"/>
    </reaction>
</comment>
<evidence type="ECO:0000256" key="4">
    <source>
        <dbReference type="ARBA" id="ARBA00012105"/>
    </source>
</evidence>
<evidence type="ECO:0000259" key="18">
    <source>
        <dbReference type="SMART" id="SM00904"/>
    </source>
</evidence>
<name>A0A9D1HXE2_9ACTN</name>
<evidence type="ECO:0000256" key="6">
    <source>
        <dbReference type="ARBA" id="ARBA00018483"/>
    </source>
</evidence>
<keyword evidence="14" id="KW-0067">ATP-binding</keyword>
<keyword evidence="9 19" id="KW-0808">Transferase</keyword>
<dbReference type="CDD" id="cd02064">
    <property type="entry name" value="FAD_synthetase_N"/>
    <property type="match status" value="1"/>
</dbReference>
<feature type="domain" description="Riboflavin kinase" evidence="18">
    <location>
        <begin position="234"/>
        <end position="362"/>
    </location>
</feature>
<keyword evidence="8" id="KW-0288">FMN</keyword>
<evidence type="ECO:0000256" key="10">
    <source>
        <dbReference type="ARBA" id="ARBA00022695"/>
    </source>
</evidence>
<dbReference type="GO" id="GO:0005524">
    <property type="term" value="F:ATP binding"/>
    <property type="evidence" value="ECO:0007669"/>
    <property type="project" value="UniProtKB-KW"/>
</dbReference>
<proteinExistence type="inferred from homology"/>
<evidence type="ECO:0000256" key="7">
    <source>
        <dbReference type="ARBA" id="ARBA00022630"/>
    </source>
</evidence>
<evidence type="ECO:0000256" key="2">
    <source>
        <dbReference type="ARBA" id="ARBA00005201"/>
    </source>
</evidence>
<evidence type="ECO:0000256" key="1">
    <source>
        <dbReference type="ARBA" id="ARBA00004726"/>
    </source>
</evidence>
<keyword evidence="15" id="KW-0511">Multifunctional enzyme</keyword>
<sequence length="374" mass="40109">MTTFLECSLLQMSPEAPLKPAQTISLLSDALQGRDSSHNHVLDVNLDGFSAKAFIPHGKKMPSSAAPIACAIGAFDGVHRGHQALIDRLLTRAQELKATPLIVTFSPDPAEVLSSVTDGIELLSVSERIQLLSTCASVPIIALHFTPELAQVSYDAFVRDVLQRLGTLRLLVVGENFQMGAKGAGTVSALSELGAQDGFEVIGLHLVDDNGSAVSATRIRSLIHVGRVEQAAGMLGRCYRVEGKIIHGRGEGKTFGFPTANVSLSARSCLPKQGVFAGFVVCRSHAWPAALNVGLPPTFTDTPATSQAFLEANLLGFSGDLYNRDVTVVFVRWLRDSRPFSSVEELKKVVLSNIDWVRMTLGEHEVNLGGTNDL</sequence>
<comment type="similarity">
    <text evidence="3">Belongs to the RibF family.</text>
</comment>
<evidence type="ECO:0000256" key="13">
    <source>
        <dbReference type="ARBA" id="ARBA00022827"/>
    </source>
</evidence>
<dbReference type="GO" id="GO:0009398">
    <property type="term" value="P:FMN biosynthetic process"/>
    <property type="evidence" value="ECO:0007669"/>
    <property type="project" value="TreeGrafter"/>
</dbReference>
<dbReference type="GO" id="GO:0003919">
    <property type="term" value="F:FMN adenylyltransferase activity"/>
    <property type="evidence" value="ECO:0007669"/>
    <property type="project" value="UniProtKB-EC"/>
</dbReference>
<keyword evidence="12" id="KW-0418">Kinase</keyword>
<evidence type="ECO:0000313" key="20">
    <source>
        <dbReference type="Proteomes" id="UP000824078"/>
    </source>
</evidence>
<keyword evidence="13" id="KW-0274">FAD</keyword>
<accession>A0A9D1HXE2</accession>
<comment type="caution">
    <text evidence="19">The sequence shown here is derived from an EMBL/GenBank/DDBJ whole genome shotgun (WGS) entry which is preliminary data.</text>
</comment>
<evidence type="ECO:0000256" key="9">
    <source>
        <dbReference type="ARBA" id="ARBA00022679"/>
    </source>
</evidence>